<accession>A0A2W1JJX9</accession>
<feature type="region of interest" description="Disordered" evidence="1">
    <location>
        <begin position="433"/>
        <end position="458"/>
    </location>
</feature>
<name>A0A2W1JJX9_9CYAN</name>
<dbReference type="Proteomes" id="UP000248857">
    <property type="component" value="Unassembled WGS sequence"/>
</dbReference>
<gene>
    <name evidence="2" type="ORF">C1752_10571</name>
</gene>
<dbReference type="EMBL" id="PQWO01000033">
    <property type="protein sequence ID" value="PZD70564.1"/>
    <property type="molecule type" value="Genomic_DNA"/>
</dbReference>
<evidence type="ECO:0000256" key="1">
    <source>
        <dbReference type="SAM" id="MobiDB-lite"/>
    </source>
</evidence>
<organism evidence="2 3">
    <name type="scientific">Acaryochloris thomasi RCC1774</name>
    <dbReference type="NCBI Taxonomy" id="1764569"/>
    <lineage>
        <taxon>Bacteria</taxon>
        <taxon>Bacillati</taxon>
        <taxon>Cyanobacteriota</taxon>
        <taxon>Cyanophyceae</taxon>
        <taxon>Acaryochloridales</taxon>
        <taxon>Acaryochloridaceae</taxon>
        <taxon>Acaryochloris</taxon>
        <taxon>Acaryochloris thomasi</taxon>
    </lineage>
</organism>
<reference evidence="2 3" key="1">
    <citation type="journal article" date="2018" name="Sci. Rep.">
        <title>A novel species of the marine cyanobacterium Acaryochloris with a unique pigment content and lifestyle.</title>
        <authorList>
            <person name="Partensky F."/>
            <person name="Six C."/>
            <person name="Ratin M."/>
            <person name="Garczarek L."/>
            <person name="Vaulot D."/>
            <person name="Probert I."/>
            <person name="Calteau A."/>
            <person name="Gourvil P."/>
            <person name="Marie D."/>
            <person name="Grebert T."/>
            <person name="Bouchier C."/>
            <person name="Le Panse S."/>
            <person name="Gachenot M."/>
            <person name="Rodriguez F."/>
            <person name="Garrido J.L."/>
        </authorList>
    </citation>
    <scope>NUCLEOTIDE SEQUENCE [LARGE SCALE GENOMIC DNA]</scope>
    <source>
        <strain evidence="2 3">RCC1774</strain>
    </source>
</reference>
<dbReference type="AlphaFoldDB" id="A0A2W1JJX9"/>
<feature type="region of interest" description="Disordered" evidence="1">
    <location>
        <begin position="1"/>
        <end position="38"/>
    </location>
</feature>
<dbReference type="RefSeq" id="WP_110988889.1">
    <property type="nucleotide sequence ID" value="NZ_CAWNWM010000033.1"/>
</dbReference>
<comment type="caution">
    <text evidence="2">The sequence shown here is derived from an EMBL/GenBank/DDBJ whole genome shotgun (WGS) entry which is preliminary data.</text>
</comment>
<proteinExistence type="predicted"/>
<protein>
    <submittedName>
        <fullName evidence="2">Uncharacterized protein</fullName>
    </submittedName>
</protein>
<evidence type="ECO:0000313" key="3">
    <source>
        <dbReference type="Proteomes" id="UP000248857"/>
    </source>
</evidence>
<keyword evidence="3" id="KW-1185">Reference proteome</keyword>
<feature type="compositionally biased region" description="Basic residues" evidence="1">
    <location>
        <begin position="16"/>
        <end position="25"/>
    </location>
</feature>
<dbReference type="OrthoDB" id="425592at2"/>
<evidence type="ECO:0000313" key="2">
    <source>
        <dbReference type="EMBL" id="PZD70564.1"/>
    </source>
</evidence>
<sequence length="680" mass="77333">MRASAEPSYPQEPRRRNQRQSSKRQRPQDPLPKSETGQHLAHLFPNGWKWIYASAPDSQASPQWETIHQFPLTPIEMEQLHQDAESLVGIRPGSQTRWLVIDIDHGSDYHPITNENWLPRIRHALEGVGIARILTCQSSYSGGLHLYLPIPQPVSSFWFSICVKLHLEAIGIKLYGGQCELYPNPKKYVPKGKGYSLFAGIRLPMQPNSGFYPLDSDLNPLPWTLAQWLEAFEQAASLQDFTLLQHSIIHAQEAYQLRRHYHPKSISSWQSHIDQEKGQGWTGPGQSNAKFKALACEARVFKGMDSAEQIAEYIEQTASQMPGFNEYSNHIKDLRQRSRDVAHWAMKFYWPNGSAPQRETHYHSRETAPADFGYHQSKRDAARHRINQAVEQLQSSSGLPKGICDRAEAIILIGHVSKQTLYRNKSLWHPNHFKLQAPPEIPQPQPQQDITQPQSKNRDGGVSQLLKFLWIGTLTQLLIYVGFVLLTQQLAATALALKGQRADQAALEVTTLPKEGGPGGDLSNEPSVSNIQNWQQLRLSLPERFQRKLQQSARESSEPKVIQLPLEFRTSDGPENFPVLKQKEGVLHSDSLLSRHHVSDSCLDPHLGRTLSLLSDDEVFRQWFDLAMQFQIVSDSEWHEGEYWVETFEGWRPYAEIAATFTFGTLNTMKDSASKSSQFD</sequence>